<dbReference type="Proteomes" id="UP000254191">
    <property type="component" value="Unassembled WGS sequence"/>
</dbReference>
<evidence type="ECO:0000313" key="1">
    <source>
        <dbReference type="EMBL" id="SUC18094.1"/>
    </source>
</evidence>
<name>A0A379FER5_PROMI</name>
<organism evidence="1 2">
    <name type="scientific">Proteus mirabilis</name>
    <dbReference type="NCBI Taxonomy" id="584"/>
    <lineage>
        <taxon>Bacteria</taxon>
        <taxon>Pseudomonadati</taxon>
        <taxon>Pseudomonadota</taxon>
        <taxon>Gammaproteobacteria</taxon>
        <taxon>Enterobacterales</taxon>
        <taxon>Morganellaceae</taxon>
        <taxon>Proteus</taxon>
    </lineage>
</organism>
<protein>
    <submittedName>
        <fullName evidence="1">Uncharacterized protein</fullName>
    </submittedName>
</protein>
<accession>A0A379FER5</accession>
<dbReference type="EMBL" id="UGTS01000003">
    <property type="protein sequence ID" value="SUC18094.1"/>
    <property type="molecule type" value="Genomic_DNA"/>
</dbReference>
<proteinExistence type="predicted"/>
<sequence length="38" mass="4279">MVEGSPSQPLQQSLKDFGTGLQEFFPAAYRFSSIQETR</sequence>
<evidence type="ECO:0000313" key="2">
    <source>
        <dbReference type="Proteomes" id="UP000254191"/>
    </source>
</evidence>
<gene>
    <name evidence="1" type="ORF">NCTC11938_00406</name>
</gene>
<reference evidence="1 2" key="1">
    <citation type="submission" date="2018-06" db="EMBL/GenBank/DDBJ databases">
        <authorList>
            <consortium name="Pathogen Informatics"/>
            <person name="Doyle S."/>
        </authorList>
    </citation>
    <scope>NUCLEOTIDE SEQUENCE [LARGE SCALE GENOMIC DNA]</scope>
    <source>
        <strain evidence="1 2">NCTC11938</strain>
    </source>
</reference>
<dbReference type="AlphaFoldDB" id="A0A379FER5"/>